<keyword evidence="4" id="KW-0804">Transcription</keyword>
<evidence type="ECO:0000256" key="2">
    <source>
        <dbReference type="ARBA" id="ARBA00023125"/>
    </source>
</evidence>
<keyword evidence="3" id="KW-0010">Activator</keyword>
<dbReference type="InterPro" id="IPR009057">
    <property type="entry name" value="Homeodomain-like_sf"/>
</dbReference>
<dbReference type="RefSeq" id="WP_338083070.1">
    <property type="nucleotide sequence ID" value="NZ_JAFBED010000003.1"/>
</dbReference>
<dbReference type="SUPFAM" id="SSF51215">
    <property type="entry name" value="Regulatory protein AraC"/>
    <property type="match status" value="1"/>
</dbReference>
<evidence type="ECO:0000256" key="1">
    <source>
        <dbReference type="ARBA" id="ARBA00023015"/>
    </source>
</evidence>
<gene>
    <name evidence="6" type="ORF">JOC95_001726</name>
</gene>
<keyword evidence="7" id="KW-1185">Reference proteome</keyword>
<evidence type="ECO:0000256" key="3">
    <source>
        <dbReference type="ARBA" id="ARBA00023159"/>
    </source>
</evidence>
<dbReference type="InterPro" id="IPR037923">
    <property type="entry name" value="HTH-like"/>
</dbReference>
<dbReference type="Gene3D" id="1.10.10.60">
    <property type="entry name" value="Homeodomain-like"/>
    <property type="match status" value="2"/>
</dbReference>
<organism evidence="6 7">
    <name type="scientific">Sutcliffiella tianshenii</name>
    <dbReference type="NCBI Taxonomy" id="1463404"/>
    <lineage>
        <taxon>Bacteria</taxon>
        <taxon>Bacillati</taxon>
        <taxon>Bacillota</taxon>
        <taxon>Bacilli</taxon>
        <taxon>Bacillales</taxon>
        <taxon>Bacillaceae</taxon>
        <taxon>Sutcliffiella</taxon>
    </lineage>
</organism>
<evidence type="ECO:0000256" key="4">
    <source>
        <dbReference type="ARBA" id="ARBA00023163"/>
    </source>
</evidence>
<dbReference type="PANTHER" id="PTHR46796">
    <property type="entry name" value="HTH-TYPE TRANSCRIPTIONAL ACTIVATOR RHAS-RELATED"/>
    <property type="match status" value="1"/>
</dbReference>
<evidence type="ECO:0000259" key="5">
    <source>
        <dbReference type="PROSITE" id="PS01124"/>
    </source>
</evidence>
<dbReference type="InterPro" id="IPR018062">
    <property type="entry name" value="HTH_AraC-typ_CS"/>
</dbReference>
<comment type="caution">
    <text evidence="6">The sequence shown here is derived from an EMBL/GenBank/DDBJ whole genome shotgun (WGS) entry which is preliminary data.</text>
</comment>
<dbReference type="Pfam" id="PF12833">
    <property type="entry name" value="HTH_18"/>
    <property type="match status" value="1"/>
</dbReference>
<name>A0ABS2NYV6_9BACI</name>
<dbReference type="EMBL" id="JAFBED010000003">
    <property type="protein sequence ID" value="MBM7619874.1"/>
    <property type="molecule type" value="Genomic_DNA"/>
</dbReference>
<protein>
    <submittedName>
        <fullName evidence="6">AraC-like DNA-binding protein</fullName>
    </submittedName>
</protein>
<proteinExistence type="predicted"/>
<keyword evidence="1" id="KW-0805">Transcription regulation</keyword>
<sequence length="306" mass="35693">MRFIQHLSELLEERPIVPFIRESDYAVRRPWRAPNRRLLDYLLIYIQEGQCLFQVDGTAYLFQSGEFCLIQPGSLVELEGLTSTITPFAHLDFFYHPDRTKSFPTKPGQLVLQEYEHLLQPRLNDIHGIHVPVKLELKNPGRFRDYFMQMVEAWQNREPIQQLKAQHLATELLLIILDEHHSASKLESSPTKALSWFPSYLSNHLSERLTLQGMAKRANLSVSRFSTLFKQQFGSSPHQYFLEMRINHARELLEKTELTLEQIASYCGFANIHHFSKAYKKRMGKSPGKLRIRGDALSTIELEEKK</sequence>
<feature type="domain" description="HTH araC/xylS-type" evidence="5">
    <location>
        <begin position="195"/>
        <end position="293"/>
    </location>
</feature>
<dbReference type="InterPro" id="IPR050204">
    <property type="entry name" value="AraC_XylS_family_regulators"/>
</dbReference>
<evidence type="ECO:0000313" key="7">
    <source>
        <dbReference type="Proteomes" id="UP000737402"/>
    </source>
</evidence>
<dbReference type="Proteomes" id="UP000737402">
    <property type="component" value="Unassembled WGS sequence"/>
</dbReference>
<dbReference type="InterPro" id="IPR018060">
    <property type="entry name" value="HTH_AraC"/>
</dbReference>
<dbReference type="PROSITE" id="PS01124">
    <property type="entry name" value="HTH_ARAC_FAMILY_2"/>
    <property type="match status" value="1"/>
</dbReference>
<dbReference type="Pfam" id="PF02311">
    <property type="entry name" value="AraC_binding"/>
    <property type="match status" value="1"/>
</dbReference>
<dbReference type="InterPro" id="IPR003313">
    <property type="entry name" value="AraC-bd"/>
</dbReference>
<dbReference type="PROSITE" id="PS00041">
    <property type="entry name" value="HTH_ARAC_FAMILY_1"/>
    <property type="match status" value="1"/>
</dbReference>
<dbReference type="SMART" id="SM00342">
    <property type="entry name" value="HTH_ARAC"/>
    <property type="match status" value="1"/>
</dbReference>
<dbReference type="SUPFAM" id="SSF46689">
    <property type="entry name" value="Homeodomain-like"/>
    <property type="match status" value="2"/>
</dbReference>
<keyword evidence="2" id="KW-0238">DNA-binding</keyword>
<reference evidence="6 7" key="1">
    <citation type="submission" date="2021-01" db="EMBL/GenBank/DDBJ databases">
        <title>Genomic Encyclopedia of Type Strains, Phase IV (KMG-IV): sequencing the most valuable type-strain genomes for metagenomic binning, comparative biology and taxonomic classification.</title>
        <authorList>
            <person name="Goeker M."/>
        </authorList>
    </citation>
    <scope>NUCLEOTIDE SEQUENCE [LARGE SCALE GENOMIC DNA]</scope>
    <source>
        <strain evidence="6 7">DSM 25879</strain>
    </source>
</reference>
<evidence type="ECO:0000313" key="6">
    <source>
        <dbReference type="EMBL" id="MBM7619874.1"/>
    </source>
</evidence>
<accession>A0ABS2NYV6</accession>
<dbReference type="PANTHER" id="PTHR46796:SF6">
    <property type="entry name" value="ARAC SUBFAMILY"/>
    <property type="match status" value="1"/>
</dbReference>